<comment type="caution">
    <text evidence="1">The sequence shown here is derived from an EMBL/GenBank/DDBJ whole genome shotgun (WGS) entry which is preliminary data.</text>
</comment>
<protein>
    <submittedName>
        <fullName evidence="1">Uncharacterized protein</fullName>
    </submittedName>
</protein>
<evidence type="ECO:0000313" key="1">
    <source>
        <dbReference type="EMBL" id="MBA5202454.1"/>
    </source>
</evidence>
<dbReference type="AlphaFoldDB" id="A0AAW3SPR7"/>
<gene>
    <name evidence="2" type="ORF">H2Y56_00265</name>
    <name evidence="1" type="ORF">H2Y57_01875</name>
</gene>
<dbReference type="Proteomes" id="UP000557749">
    <property type="component" value="Unassembled WGS sequence"/>
</dbReference>
<dbReference type="EMBL" id="JACERK010000001">
    <property type="protein sequence ID" value="MBA5230550.1"/>
    <property type="molecule type" value="Genomic_DNA"/>
</dbReference>
<dbReference type="RefSeq" id="WP_180777039.1">
    <property type="nucleotide sequence ID" value="NZ_CP090592.1"/>
</dbReference>
<accession>A0AAW3SPR7</accession>
<sequence>MRDEDNTFFYSANEKLFYIGGDLNFYPKDVIAVSEKEMLDIVEKNHNQEAK</sequence>
<evidence type="ECO:0000313" key="2">
    <source>
        <dbReference type="EMBL" id="MBA5230550.1"/>
    </source>
</evidence>
<organism evidence="1 4">
    <name type="scientific">Pectobacterium aroidearum</name>
    <dbReference type="NCBI Taxonomy" id="1201031"/>
    <lineage>
        <taxon>Bacteria</taxon>
        <taxon>Pseudomonadati</taxon>
        <taxon>Pseudomonadota</taxon>
        <taxon>Gammaproteobacteria</taxon>
        <taxon>Enterobacterales</taxon>
        <taxon>Pectobacteriaceae</taxon>
        <taxon>Pectobacterium</taxon>
    </lineage>
</organism>
<proteinExistence type="predicted"/>
<reference evidence="3 4" key="1">
    <citation type="submission" date="2020-07" db="EMBL/GenBank/DDBJ databases">
        <title>Characterization of Pectobacterium aroidearum strains causing soft rot on Amorphophallus konjac.</title>
        <authorList>
            <person name="Xie H."/>
        </authorList>
    </citation>
    <scope>NUCLEOTIDE SEQUENCE [LARGE SCALE GENOMIC DNA]</scope>
    <source>
        <strain evidence="2 3">MY10</strain>
        <strain evidence="1 4">MY7</strain>
    </source>
</reference>
<dbReference type="EMBL" id="JACERJ010000001">
    <property type="protein sequence ID" value="MBA5202454.1"/>
    <property type="molecule type" value="Genomic_DNA"/>
</dbReference>
<dbReference type="Proteomes" id="UP000530038">
    <property type="component" value="Unassembled WGS sequence"/>
</dbReference>
<name>A0AAW3SPR7_9GAMM</name>
<evidence type="ECO:0000313" key="4">
    <source>
        <dbReference type="Proteomes" id="UP000557749"/>
    </source>
</evidence>
<evidence type="ECO:0000313" key="3">
    <source>
        <dbReference type="Proteomes" id="UP000530038"/>
    </source>
</evidence>
<keyword evidence="3" id="KW-1185">Reference proteome</keyword>